<dbReference type="Proteomes" id="UP000182692">
    <property type="component" value="Unassembled WGS sequence"/>
</dbReference>
<evidence type="ECO:0000313" key="2">
    <source>
        <dbReference type="EMBL" id="SFQ10602.1"/>
    </source>
</evidence>
<accession>A0A1I5VT06</accession>
<protein>
    <submittedName>
        <fullName evidence="2">Type IV pilus assembly protein PilV</fullName>
    </submittedName>
</protein>
<dbReference type="RefSeq" id="WP_017013355.1">
    <property type="nucleotide sequence ID" value="NZ_FOWR01000041.1"/>
</dbReference>
<dbReference type="PROSITE" id="PS00409">
    <property type="entry name" value="PROKAR_NTER_METHYL"/>
    <property type="match status" value="1"/>
</dbReference>
<feature type="transmembrane region" description="Helical" evidence="1">
    <location>
        <begin position="6"/>
        <end position="27"/>
    </location>
</feature>
<keyword evidence="1" id="KW-0812">Transmembrane</keyword>
<evidence type="ECO:0000313" key="3">
    <source>
        <dbReference type="Proteomes" id="UP000182692"/>
    </source>
</evidence>
<dbReference type="AlphaFoldDB" id="A0A1I5VT06"/>
<organism evidence="2 3">
    <name type="scientific">Enterovibrio norvegicus DSM 15893</name>
    <dbReference type="NCBI Taxonomy" id="1121869"/>
    <lineage>
        <taxon>Bacteria</taxon>
        <taxon>Pseudomonadati</taxon>
        <taxon>Pseudomonadota</taxon>
        <taxon>Gammaproteobacteria</taxon>
        <taxon>Vibrionales</taxon>
        <taxon>Vibrionaceae</taxon>
        <taxon>Enterovibrio</taxon>
    </lineage>
</organism>
<keyword evidence="1" id="KW-0472">Membrane</keyword>
<dbReference type="Pfam" id="PF07963">
    <property type="entry name" value="N_methyl"/>
    <property type="match status" value="1"/>
</dbReference>
<sequence length="146" mass="15571">MTSNRGFSLVEVLISIFIVVLSGVGTLKLYSYIEVEKANAGLFVKAAYISERQIAMLQSFNTIGSSCADRTLADITDCKLSLESGSPFSIVLNAASGGVFKSNNDTGAEVTYAKVLTVSVSWNDRSGSLKNLSIPVSVSKYTNLLN</sequence>
<gene>
    <name evidence="2" type="ORF">SAMN03084138_04053</name>
</gene>
<evidence type="ECO:0000256" key="1">
    <source>
        <dbReference type="SAM" id="Phobius"/>
    </source>
</evidence>
<dbReference type="InterPro" id="IPR012902">
    <property type="entry name" value="N_methyl_site"/>
</dbReference>
<dbReference type="GeneID" id="35873407"/>
<keyword evidence="1" id="KW-1133">Transmembrane helix</keyword>
<dbReference type="OrthoDB" id="5917613at2"/>
<reference evidence="2 3" key="1">
    <citation type="submission" date="2016-10" db="EMBL/GenBank/DDBJ databases">
        <authorList>
            <person name="de Groot N.N."/>
        </authorList>
    </citation>
    <scope>NUCLEOTIDE SEQUENCE [LARGE SCALE GENOMIC DNA]</scope>
    <source>
        <strain evidence="2 3">DSM 15893</strain>
    </source>
</reference>
<dbReference type="STRING" id="1121869.SAMN03084138_04053"/>
<proteinExistence type="predicted"/>
<name>A0A1I5VT06_9GAMM</name>
<dbReference type="NCBIfam" id="TIGR02532">
    <property type="entry name" value="IV_pilin_GFxxxE"/>
    <property type="match status" value="1"/>
</dbReference>
<dbReference type="EMBL" id="FOWR01000041">
    <property type="protein sequence ID" value="SFQ10602.1"/>
    <property type="molecule type" value="Genomic_DNA"/>
</dbReference>